<protein>
    <submittedName>
        <fullName evidence="1">Uncharacterized protein</fullName>
    </submittedName>
</protein>
<evidence type="ECO:0000313" key="1">
    <source>
        <dbReference type="EMBL" id="TWU04536.1"/>
    </source>
</evidence>
<name>A0A5C6AZS8_9BACT</name>
<reference evidence="1 2" key="1">
    <citation type="submission" date="2019-02" db="EMBL/GenBank/DDBJ databases">
        <title>Deep-cultivation of Planctomycetes and their phenomic and genomic characterization uncovers novel biology.</title>
        <authorList>
            <person name="Wiegand S."/>
            <person name="Jogler M."/>
            <person name="Boedeker C."/>
            <person name="Pinto D."/>
            <person name="Vollmers J."/>
            <person name="Rivas-Marin E."/>
            <person name="Kohn T."/>
            <person name="Peeters S.H."/>
            <person name="Heuer A."/>
            <person name="Rast P."/>
            <person name="Oberbeckmann S."/>
            <person name="Bunk B."/>
            <person name="Jeske O."/>
            <person name="Meyerdierks A."/>
            <person name="Storesund J.E."/>
            <person name="Kallscheuer N."/>
            <person name="Luecker S."/>
            <person name="Lage O.M."/>
            <person name="Pohl T."/>
            <person name="Merkel B.J."/>
            <person name="Hornburger P."/>
            <person name="Mueller R.-W."/>
            <person name="Bruemmer F."/>
            <person name="Labrenz M."/>
            <person name="Spormann A.M."/>
            <person name="Op Den Camp H."/>
            <person name="Overmann J."/>
            <person name="Amann R."/>
            <person name="Jetten M.S.M."/>
            <person name="Mascher T."/>
            <person name="Medema M.H."/>
            <person name="Devos D.P."/>
            <person name="Kaster A.-K."/>
            <person name="Ovreas L."/>
            <person name="Rohde M."/>
            <person name="Galperin M.Y."/>
            <person name="Jogler C."/>
        </authorList>
    </citation>
    <scope>NUCLEOTIDE SEQUENCE [LARGE SCALE GENOMIC DNA]</scope>
    <source>
        <strain evidence="1 2">Pla52n</strain>
    </source>
</reference>
<sequence>MAMETPAEVYCCRRLKRFVLSFKAEHARVPNIGDKLSSFC</sequence>
<evidence type="ECO:0000313" key="2">
    <source>
        <dbReference type="Proteomes" id="UP000320176"/>
    </source>
</evidence>
<organism evidence="1 2">
    <name type="scientific">Stieleria varia</name>
    <dbReference type="NCBI Taxonomy" id="2528005"/>
    <lineage>
        <taxon>Bacteria</taxon>
        <taxon>Pseudomonadati</taxon>
        <taxon>Planctomycetota</taxon>
        <taxon>Planctomycetia</taxon>
        <taxon>Pirellulales</taxon>
        <taxon>Pirellulaceae</taxon>
        <taxon>Stieleria</taxon>
    </lineage>
</organism>
<gene>
    <name evidence="1" type="ORF">Pla52n_25780</name>
</gene>
<proteinExistence type="predicted"/>
<comment type="caution">
    <text evidence="1">The sequence shown here is derived from an EMBL/GenBank/DDBJ whole genome shotgun (WGS) entry which is preliminary data.</text>
</comment>
<dbReference type="EMBL" id="SJPN01000003">
    <property type="protein sequence ID" value="TWU04536.1"/>
    <property type="molecule type" value="Genomic_DNA"/>
</dbReference>
<keyword evidence="2" id="KW-1185">Reference proteome</keyword>
<dbReference type="Proteomes" id="UP000320176">
    <property type="component" value="Unassembled WGS sequence"/>
</dbReference>
<accession>A0A5C6AZS8</accession>
<dbReference type="AlphaFoldDB" id="A0A5C6AZS8"/>